<sequence length="63" mass="7539">MDNKETLKLFIKISQQRMYNHYLPKLVLSVQELNSEQLWYKEMSILNTIGGIGFESIFWTQKN</sequence>
<accession>A0A090YAG0</accession>
<evidence type="ECO:0000313" key="1">
    <source>
        <dbReference type="EMBL" id="KFM95146.1"/>
    </source>
</evidence>
<dbReference type="PATRIC" id="fig|1405.8.peg.5851"/>
<name>A0A090YAG0_9BACI</name>
<evidence type="ECO:0000313" key="3">
    <source>
        <dbReference type="Proteomes" id="UP000029389"/>
    </source>
</evidence>
<reference evidence="1 3" key="1">
    <citation type="submission" date="2014-04" db="EMBL/GenBank/DDBJ databases">
        <authorList>
            <person name="Bishop-Lilly K.A."/>
            <person name="Broomall S.M."/>
            <person name="Chain P.S."/>
            <person name="Chertkov O."/>
            <person name="Coyne S.R."/>
            <person name="Daligault H.E."/>
            <person name="Davenport K.W."/>
            <person name="Erkkila T."/>
            <person name="Frey K.G."/>
            <person name="Gibbons H.S."/>
            <person name="Gu W."/>
            <person name="Jaissle J."/>
            <person name="Johnson S.L."/>
            <person name="Koroleva G.I."/>
            <person name="Ladner J.T."/>
            <person name="Lo C.-C."/>
            <person name="Minogue T.D."/>
            <person name="Munk C."/>
            <person name="Palacios G.F."/>
            <person name="Redden C.L."/>
            <person name="Rosenzweig C.N."/>
            <person name="Scholz M.B."/>
            <person name="Teshima H."/>
            <person name="Xu Y."/>
        </authorList>
    </citation>
    <scope>NUCLEOTIDE SEQUENCE [LARGE SCALE GENOMIC DNA]</scope>
    <source>
        <strain evidence="1 3">BHP</strain>
    </source>
</reference>
<dbReference type="EMBL" id="JMQC01000011">
    <property type="protein sequence ID" value="KFM95146.1"/>
    <property type="molecule type" value="Genomic_DNA"/>
</dbReference>
<keyword evidence="4" id="KW-1185">Reference proteome</keyword>
<dbReference type="EMBL" id="QVOD01000056">
    <property type="protein sequence ID" value="RFT62965.1"/>
    <property type="molecule type" value="Genomic_DNA"/>
</dbReference>
<comment type="caution">
    <text evidence="1">The sequence shown here is derived from an EMBL/GenBank/DDBJ whole genome shotgun (WGS) entry which is preliminary data.</text>
</comment>
<protein>
    <submittedName>
        <fullName evidence="1">Uncharacterized protein</fullName>
    </submittedName>
</protein>
<dbReference type="AlphaFoldDB" id="A0A090YAG0"/>
<proteinExistence type="predicted"/>
<reference evidence="2 4" key="2">
    <citation type="submission" date="2018-08" db="EMBL/GenBank/DDBJ databases">
        <title>Bacillus clarus sp. nov. strain PS00077A.</title>
        <authorList>
            <person name="Mendez Acevedo M."/>
            <person name="Carroll L."/>
            <person name="Mukherjee M."/>
            <person name="Wiedmann M."/>
            <person name="Kovac J."/>
        </authorList>
    </citation>
    <scope>NUCLEOTIDE SEQUENCE [LARGE SCALE GENOMIC DNA]</scope>
    <source>
        <strain evidence="2 4">PS00077A</strain>
    </source>
</reference>
<dbReference type="Proteomes" id="UP000264294">
    <property type="component" value="Unassembled WGS sequence"/>
</dbReference>
<dbReference type="Proteomes" id="UP000029389">
    <property type="component" value="Unassembled WGS sequence"/>
</dbReference>
<dbReference type="RefSeq" id="WP_042984846.1">
    <property type="nucleotide sequence ID" value="NZ_JMQC01000011.1"/>
</dbReference>
<evidence type="ECO:0000313" key="4">
    <source>
        <dbReference type="Proteomes" id="UP000264294"/>
    </source>
</evidence>
<evidence type="ECO:0000313" key="2">
    <source>
        <dbReference type="EMBL" id="RFT62965.1"/>
    </source>
</evidence>
<gene>
    <name evidence="2" type="ORF">D0U04_26520</name>
    <name evidence="1" type="ORF">DJ93_5656</name>
</gene>
<organism evidence="1 3">
    <name type="scientific">Bacillus clarus</name>
    <dbReference type="NCBI Taxonomy" id="2338372"/>
    <lineage>
        <taxon>Bacteria</taxon>
        <taxon>Bacillati</taxon>
        <taxon>Bacillota</taxon>
        <taxon>Bacilli</taxon>
        <taxon>Bacillales</taxon>
        <taxon>Bacillaceae</taxon>
        <taxon>Bacillus</taxon>
        <taxon>Bacillus cereus group</taxon>
    </lineage>
</organism>